<keyword evidence="2" id="KW-1185">Reference proteome</keyword>
<name>A0A8J6K706_ELECQ</name>
<reference evidence="1" key="1">
    <citation type="thesis" date="2020" institute="ProQuest LLC" country="789 East Eisenhower Parkway, Ann Arbor, MI, USA">
        <title>Comparative Genomics and Chromosome Evolution.</title>
        <authorList>
            <person name="Mudd A.B."/>
        </authorList>
    </citation>
    <scope>NUCLEOTIDE SEQUENCE</scope>
    <source>
        <strain evidence="1">HN-11 Male</strain>
        <tissue evidence="1">Kidney and liver</tissue>
    </source>
</reference>
<evidence type="ECO:0000313" key="1">
    <source>
        <dbReference type="EMBL" id="KAG9483138.1"/>
    </source>
</evidence>
<dbReference type="AlphaFoldDB" id="A0A8J6K706"/>
<sequence length="95" mass="10697">MPCPSGCRMQALGRGHILGKHFVPGCFSNPIDVTSELRSSHKSWNPHSTRFSAVSINHDHLLEPGSTTYSYSRMPTAHPTRIESRKFLHAAWNIR</sequence>
<gene>
    <name evidence="1" type="ORF">GDO78_009210</name>
</gene>
<comment type="caution">
    <text evidence="1">The sequence shown here is derived from an EMBL/GenBank/DDBJ whole genome shotgun (WGS) entry which is preliminary data.</text>
</comment>
<organism evidence="1 2">
    <name type="scientific">Eleutherodactylus coqui</name>
    <name type="common">Puerto Rican coqui</name>
    <dbReference type="NCBI Taxonomy" id="57060"/>
    <lineage>
        <taxon>Eukaryota</taxon>
        <taxon>Metazoa</taxon>
        <taxon>Chordata</taxon>
        <taxon>Craniata</taxon>
        <taxon>Vertebrata</taxon>
        <taxon>Euteleostomi</taxon>
        <taxon>Amphibia</taxon>
        <taxon>Batrachia</taxon>
        <taxon>Anura</taxon>
        <taxon>Neobatrachia</taxon>
        <taxon>Hyloidea</taxon>
        <taxon>Eleutherodactylidae</taxon>
        <taxon>Eleutherodactylinae</taxon>
        <taxon>Eleutherodactylus</taxon>
        <taxon>Eleutherodactylus</taxon>
    </lineage>
</organism>
<proteinExistence type="predicted"/>
<dbReference type="Proteomes" id="UP000770717">
    <property type="component" value="Unassembled WGS sequence"/>
</dbReference>
<dbReference type="EMBL" id="WNTK01000005">
    <property type="protein sequence ID" value="KAG9483138.1"/>
    <property type="molecule type" value="Genomic_DNA"/>
</dbReference>
<protein>
    <submittedName>
        <fullName evidence="1">Uncharacterized protein</fullName>
    </submittedName>
</protein>
<evidence type="ECO:0000313" key="2">
    <source>
        <dbReference type="Proteomes" id="UP000770717"/>
    </source>
</evidence>
<accession>A0A8J6K706</accession>